<reference evidence="13 14" key="1">
    <citation type="journal article" date="2010" name="BMC Genomics">
        <title>Comparative genomics and proteomics of Helicobacter mustelae, an ulcerogenic and carcinogenic gastric pathogen.</title>
        <authorList>
            <person name="O'Toole P.W."/>
            <person name="Snelling W.J."/>
            <person name="Canchaya C."/>
            <person name="Forde B.M."/>
            <person name="Hardie K.R."/>
            <person name="Josenhans C."/>
            <person name="Graham R.L.J."/>
            <person name="McMullan G."/>
            <person name="Parkhill J."/>
            <person name="Belda E."/>
            <person name="Bentley S.D."/>
        </authorList>
    </citation>
    <scope>NUCLEOTIDE SEQUENCE [LARGE SCALE GENOMIC DNA]</scope>
    <source>
        <strain evidence="14">ATCC 43772 / LMG 18044 / NCTC 12198 / 12198</strain>
    </source>
</reference>
<keyword evidence="5 11" id="KW-0808">Transferase</keyword>
<dbReference type="SUPFAM" id="SSF56553">
    <property type="entry name" value="Insert subdomain of RNA polymerase alpha subunit"/>
    <property type="match status" value="1"/>
</dbReference>
<dbReference type="InterPro" id="IPR011262">
    <property type="entry name" value="DNA-dir_RNA_pol_insert"/>
</dbReference>
<dbReference type="eggNOG" id="COG0202">
    <property type="taxonomic scope" value="Bacteria"/>
</dbReference>
<keyword evidence="6 11" id="KW-0548">Nucleotidyltransferase</keyword>
<evidence type="ECO:0000313" key="13">
    <source>
        <dbReference type="EMBL" id="CBG40286.1"/>
    </source>
</evidence>
<dbReference type="InterPro" id="IPR011260">
    <property type="entry name" value="RNAP_asu_C"/>
</dbReference>
<dbReference type="GO" id="GO:0046983">
    <property type="term" value="F:protein dimerization activity"/>
    <property type="evidence" value="ECO:0007669"/>
    <property type="project" value="InterPro"/>
</dbReference>
<dbReference type="KEGG" id="hms:HMU10290"/>
<feature type="domain" description="DNA-directed RNA polymerase RpoA/D/Rpb3-type" evidence="12">
    <location>
        <begin position="23"/>
        <end position="233"/>
    </location>
</feature>
<dbReference type="EC" id="2.7.7.6" evidence="2 11"/>
<dbReference type="Gene3D" id="1.10.150.20">
    <property type="entry name" value="5' to 3' exonuclease, C-terminal subdomain"/>
    <property type="match status" value="1"/>
</dbReference>
<evidence type="ECO:0000256" key="5">
    <source>
        <dbReference type="ARBA" id="ARBA00022679"/>
    </source>
</evidence>
<feature type="region of interest" description="Alpha N-terminal domain (alpha-NTD)" evidence="11">
    <location>
        <begin position="1"/>
        <end position="235"/>
    </location>
</feature>
<evidence type="ECO:0000256" key="4">
    <source>
        <dbReference type="ARBA" id="ARBA00022478"/>
    </source>
</evidence>
<evidence type="ECO:0000256" key="7">
    <source>
        <dbReference type="ARBA" id="ARBA00023163"/>
    </source>
</evidence>
<dbReference type="Proteomes" id="UP000001522">
    <property type="component" value="Chromosome"/>
</dbReference>
<keyword evidence="4 11" id="KW-0240">DNA-directed RNA polymerase</keyword>
<evidence type="ECO:0000313" key="14">
    <source>
        <dbReference type="Proteomes" id="UP000001522"/>
    </source>
</evidence>
<name>D3UIG3_HELM1</name>
<evidence type="ECO:0000256" key="6">
    <source>
        <dbReference type="ARBA" id="ARBA00022695"/>
    </source>
</evidence>
<organism evidence="13 14">
    <name type="scientific">Helicobacter mustelae (strain ATCC 43772 / CCUG 25715 / CIP 103759 / LMG 18044 / NCTC 12198 / R85-136P)</name>
    <name type="common">Campylobacter mustelae</name>
    <dbReference type="NCBI Taxonomy" id="679897"/>
    <lineage>
        <taxon>Bacteria</taxon>
        <taxon>Pseudomonadati</taxon>
        <taxon>Campylobacterota</taxon>
        <taxon>Epsilonproteobacteria</taxon>
        <taxon>Campylobacterales</taxon>
        <taxon>Helicobacteraceae</taxon>
        <taxon>Helicobacter</taxon>
    </lineage>
</organism>
<evidence type="ECO:0000256" key="8">
    <source>
        <dbReference type="ARBA" id="ARBA00032524"/>
    </source>
</evidence>
<dbReference type="CDD" id="cd06928">
    <property type="entry name" value="RNAP_alpha_NTD"/>
    <property type="match status" value="1"/>
</dbReference>
<protein>
    <recommendedName>
        <fullName evidence="3 11">DNA-directed RNA polymerase subunit alpha</fullName>
        <shortName evidence="11">RNAP subunit alpha</shortName>
        <ecNumber evidence="2 11">2.7.7.6</ecNumber>
    </recommendedName>
    <alternativeName>
        <fullName evidence="9 11">RNA polymerase subunit alpha</fullName>
    </alternativeName>
    <alternativeName>
        <fullName evidence="8 11">Transcriptase subunit alpha</fullName>
    </alternativeName>
</protein>
<keyword evidence="14" id="KW-1185">Reference proteome</keyword>
<comment type="catalytic activity">
    <reaction evidence="10 11">
        <text>RNA(n) + a ribonucleoside 5'-triphosphate = RNA(n+1) + diphosphate</text>
        <dbReference type="Rhea" id="RHEA:21248"/>
        <dbReference type="Rhea" id="RHEA-COMP:14527"/>
        <dbReference type="Rhea" id="RHEA-COMP:17342"/>
        <dbReference type="ChEBI" id="CHEBI:33019"/>
        <dbReference type="ChEBI" id="CHEBI:61557"/>
        <dbReference type="ChEBI" id="CHEBI:140395"/>
        <dbReference type="EC" id="2.7.7.6"/>
    </reaction>
</comment>
<evidence type="ECO:0000256" key="11">
    <source>
        <dbReference type="HAMAP-Rule" id="MF_00059"/>
    </source>
</evidence>
<sequence>MKVIKTTPYIPTTVDVEELGPNKVRVMAYPFESGYAVTLAHPLRRLLLSSSVGLAPIALKIEGVAHEFDSIRGIVEDVSPFIVNLKNIRFLGKEGGFLEEEKVELHYSFQGPMVLSGGHLANDQIDIVNKEAPLATINEDAVLNFSIIVQKGIGYVPSEDIRGLISEDYIPLDAYFTPVRKAVYEIENVLVEDNPTYEKIIFDVETDGQVDPYEAFKQAIAIMYSQMSIFNADISSISTTQKQAIEDNFDFKDLLMKIDSLNLNARCFNCLDRIGIRYVGELVLMSESEIKGVKNLGKTSYNEIVEKLQEIGYPIGTELEEDKKIALTKKISKLKA</sequence>
<dbReference type="Pfam" id="PF03118">
    <property type="entry name" value="RNA_pol_A_CTD"/>
    <property type="match status" value="1"/>
</dbReference>
<comment type="similarity">
    <text evidence="1 11">Belongs to the RNA polymerase alpha chain family.</text>
</comment>
<comment type="domain">
    <text evidence="11">The N-terminal domain is essential for RNAP assembly and basal transcription, whereas the C-terminal domain is involved in interaction with transcriptional regulators and with upstream promoter elements.</text>
</comment>
<dbReference type="SUPFAM" id="SSF47789">
    <property type="entry name" value="C-terminal domain of RNA polymerase alpha subunit"/>
    <property type="match status" value="1"/>
</dbReference>
<dbReference type="EMBL" id="FN555004">
    <property type="protein sequence ID" value="CBG40286.1"/>
    <property type="molecule type" value="Genomic_DNA"/>
</dbReference>
<dbReference type="GO" id="GO:0006351">
    <property type="term" value="P:DNA-templated transcription"/>
    <property type="evidence" value="ECO:0007669"/>
    <property type="project" value="UniProtKB-UniRule"/>
</dbReference>
<dbReference type="Pfam" id="PF01193">
    <property type="entry name" value="RNA_pol_L"/>
    <property type="match status" value="1"/>
</dbReference>
<dbReference type="GO" id="GO:0003899">
    <property type="term" value="F:DNA-directed RNA polymerase activity"/>
    <property type="evidence" value="ECO:0007669"/>
    <property type="project" value="UniProtKB-UniRule"/>
</dbReference>
<dbReference type="GO" id="GO:0000428">
    <property type="term" value="C:DNA-directed RNA polymerase complex"/>
    <property type="evidence" value="ECO:0007669"/>
    <property type="project" value="UniProtKB-KW"/>
</dbReference>
<dbReference type="Gene3D" id="3.30.1360.10">
    <property type="entry name" value="RNA polymerase, RBP11-like subunit"/>
    <property type="match status" value="1"/>
</dbReference>
<dbReference type="RefSeq" id="WP_013023358.1">
    <property type="nucleotide sequence ID" value="NC_013949.1"/>
</dbReference>
<dbReference type="InterPro" id="IPR011773">
    <property type="entry name" value="DNA-dir_RpoA"/>
</dbReference>
<proteinExistence type="inferred from homology"/>
<comment type="subunit">
    <text evidence="11">Homodimer. The RNAP catalytic core consists of 2 alpha, 1 beta, 1 beta' and 1 omega subunit. When a sigma factor is associated with the core the holoenzyme is formed, which can initiate transcription.</text>
</comment>
<comment type="function">
    <text evidence="11">DNA-dependent RNA polymerase catalyzes the transcription of DNA into RNA using the four ribonucleoside triphosphates as substrates.</text>
</comment>
<dbReference type="Pfam" id="PF01000">
    <property type="entry name" value="RNA_pol_A_bac"/>
    <property type="match status" value="1"/>
</dbReference>
<dbReference type="NCBIfam" id="TIGR02027">
    <property type="entry name" value="rpoA"/>
    <property type="match status" value="1"/>
</dbReference>
<evidence type="ECO:0000256" key="9">
    <source>
        <dbReference type="ARBA" id="ARBA00033070"/>
    </source>
</evidence>
<keyword evidence="7 11" id="KW-0804">Transcription</keyword>
<evidence type="ECO:0000256" key="2">
    <source>
        <dbReference type="ARBA" id="ARBA00012418"/>
    </source>
</evidence>
<dbReference type="STRING" id="679897.HMU10290"/>
<evidence type="ECO:0000256" key="1">
    <source>
        <dbReference type="ARBA" id="ARBA00007123"/>
    </source>
</evidence>
<accession>D3UIG3</accession>
<dbReference type="HOGENOM" id="CLU_053084_0_1_7"/>
<gene>
    <name evidence="11 13" type="primary">rpoA</name>
    <name evidence="13" type="ordered locus">HMU10290</name>
</gene>
<dbReference type="SMART" id="SM00662">
    <property type="entry name" value="RPOLD"/>
    <property type="match status" value="1"/>
</dbReference>
<dbReference type="Gene3D" id="2.170.120.12">
    <property type="entry name" value="DNA-directed RNA polymerase, insert domain"/>
    <property type="match status" value="1"/>
</dbReference>
<dbReference type="GO" id="GO:0003677">
    <property type="term" value="F:DNA binding"/>
    <property type="evidence" value="ECO:0007669"/>
    <property type="project" value="UniProtKB-UniRule"/>
</dbReference>
<dbReference type="HAMAP" id="MF_00059">
    <property type="entry name" value="RNApol_bact_RpoA"/>
    <property type="match status" value="1"/>
</dbReference>
<dbReference type="InterPro" id="IPR036603">
    <property type="entry name" value="RBP11-like"/>
</dbReference>
<dbReference type="GO" id="GO:0005737">
    <property type="term" value="C:cytoplasm"/>
    <property type="evidence" value="ECO:0007669"/>
    <property type="project" value="UniProtKB-ARBA"/>
</dbReference>
<dbReference type="SUPFAM" id="SSF55257">
    <property type="entry name" value="RBP11-like subunits of RNA polymerase"/>
    <property type="match status" value="1"/>
</dbReference>
<dbReference type="InterPro" id="IPR036643">
    <property type="entry name" value="RNApol_insert_sf"/>
</dbReference>
<feature type="region of interest" description="Alpha C-terminal domain (alpha-CTD)" evidence="11">
    <location>
        <begin position="251"/>
        <end position="336"/>
    </location>
</feature>
<evidence type="ECO:0000259" key="12">
    <source>
        <dbReference type="SMART" id="SM00662"/>
    </source>
</evidence>
<evidence type="ECO:0000256" key="3">
    <source>
        <dbReference type="ARBA" id="ARBA00015972"/>
    </source>
</evidence>
<dbReference type="InterPro" id="IPR011263">
    <property type="entry name" value="DNA-dir_RNA_pol_RpoA/D/Rpb3"/>
</dbReference>
<dbReference type="NCBIfam" id="NF003517">
    <property type="entry name" value="PRK05182.2-3"/>
    <property type="match status" value="1"/>
</dbReference>
<dbReference type="AlphaFoldDB" id="D3UIG3"/>
<evidence type="ECO:0000256" key="10">
    <source>
        <dbReference type="ARBA" id="ARBA00048552"/>
    </source>
</evidence>